<gene>
    <name evidence="5" type="ORF">CANTADRAFT_25569</name>
</gene>
<evidence type="ECO:0000313" key="5">
    <source>
        <dbReference type="EMBL" id="ODV79651.1"/>
    </source>
</evidence>
<dbReference type="InterPro" id="IPR051097">
    <property type="entry name" value="Synaptobrevin-like_transport"/>
</dbReference>
<dbReference type="EMBL" id="KV453911">
    <property type="protein sequence ID" value="ODV79651.1"/>
    <property type="molecule type" value="Genomic_DNA"/>
</dbReference>
<evidence type="ECO:0000259" key="4">
    <source>
        <dbReference type="PROSITE" id="PS50892"/>
    </source>
</evidence>
<dbReference type="Proteomes" id="UP000094285">
    <property type="component" value="Unassembled WGS sequence"/>
</dbReference>
<dbReference type="PANTHER" id="PTHR21136:SF168">
    <property type="entry name" value="VESICLE-ASSOCIATED MEMBRANE PROTEIN 9"/>
    <property type="match status" value="1"/>
</dbReference>
<evidence type="ECO:0000256" key="1">
    <source>
        <dbReference type="ARBA" id="ARBA00022927"/>
    </source>
</evidence>
<dbReference type="RefSeq" id="XP_020064773.1">
    <property type="nucleotide sequence ID" value="XM_020207463.1"/>
</dbReference>
<keyword evidence="1" id="KW-0653">Protein transport</keyword>
<dbReference type="InterPro" id="IPR042855">
    <property type="entry name" value="V_SNARE_CC"/>
</dbReference>
<proteinExistence type="predicted"/>
<keyword evidence="2" id="KW-0175">Coiled coil</keyword>
<dbReference type="Gene3D" id="1.20.5.110">
    <property type="match status" value="1"/>
</dbReference>
<keyword evidence="1" id="KW-0813">Transport</keyword>
<dbReference type="PROSITE" id="PS50892">
    <property type="entry name" value="V_SNARE"/>
    <property type="match status" value="1"/>
</dbReference>
<accession>A0A1E4SJG9</accession>
<keyword evidence="6" id="KW-1185">Reference proteome</keyword>
<dbReference type="SUPFAM" id="SSF58038">
    <property type="entry name" value="SNARE fusion complex"/>
    <property type="match status" value="1"/>
</dbReference>
<evidence type="ECO:0000256" key="3">
    <source>
        <dbReference type="SAM" id="Phobius"/>
    </source>
</evidence>
<dbReference type="Pfam" id="PF00957">
    <property type="entry name" value="Synaptobrevin"/>
    <property type="match status" value="1"/>
</dbReference>
<dbReference type="PRINTS" id="PR00219">
    <property type="entry name" value="SYNAPTOBREVN"/>
</dbReference>
<reference evidence="6" key="1">
    <citation type="submission" date="2016-05" db="EMBL/GenBank/DDBJ databases">
        <title>Comparative genomics of biotechnologically important yeasts.</title>
        <authorList>
            <consortium name="DOE Joint Genome Institute"/>
            <person name="Riley R."/>
            <person name="Haridas S."/>
            <person name="Wolfe K.H."/>
            <person name="Lopes M.R."/>
            <person name="Hittinger C.T."/>
            <person name="Goker M."/>
            <person name="Salamov A."/>
            <person name="Wisecaver J."/>
            <person name="Long T.M."/>
            <person name="Aerts A.L."/>
            <person name="Barry K."/>
            <person name="Choi C."/>
            <person name="Clum A."/>
            <person name="Coughlan A.Y."/>
            <person name="Deshpande S."/>
            <person name="Douglass A.P."/>
            <person name="Hanson S.J."/>
            <person name="Klenk H.-P."/>
            <person name="Labutti K."/>
            <person name="Lapidus A."/>
            <person name="Lindquist E."/>
            <person name="Lipzen A."/>
            <person name="Meier-Kolthoff J.P."/>
            <person name="Ohm R.A."/>
            <person name="Otillar R.P."/>
            <person name="Pangilinan J."/>
            <person name="Peng Y."/>
            <person name="Rokas A."/>
            <person name="Rosa C.A."/>
            <person name="Scheuner C."/>
            <person name="Sibirny A.A."/>
            <person name="Slot J.C."/>
            <person name="Stielow J.B."/>
            <person name="Sun H."/>
            <person name="Kurtzman C.P."/>
            <person name="Blackwell M."/>
            <person name="Grigoriev I.V."/>
            <person name="Jeffries T.W."/>
        </authorList>
    </citation>
    <scope>NUCLEOTIDE SEQUENCE [LARGE SCALE GENOMIC DNA]</scope>
    <source>
        <strain evidence="6">NRRL Y-17324</strain>
    </source>
</reference>
<dbReference type="GO" id="GO:0016192">
    <property type="term" value="P:vesicle-mediated transport"/>
    <property type="evidence" value="ECO:0007669"/>
    <property type="project" value="InterPro"/>
</dbReference>
<keyword evidence="3" id="KW-1133">Transmembrane helix</keyword>
<dbReference type="GO" id="GO:0016020">
    <property type="term" value="C:membrane"/>
    <property type="evidence" value="ECO:0007669"/>
    <property type="project" value="InterPro"/>
</dbReference>
<dbReference type="CDD" id="cd15843">
    <property type="entry name" value="R-SNARE"/>
    <property type="match status" value="1"/>
</dbReference>
<sequence>MKKVFSNSDGSSDLITVVVISHYNVSKTLILTILKKITDKYIDFKKELGSGNDPNQQEQAKVRLGEFKLYMTQIIKVEEMNFDSNQSSYRYGSTDEGDDANDSINPNQLLLANEEVDEVRLLMLDNINKLLSRGDKINRLVDQTDRLTTSSLVFQKKAQQIKRNMWIGKTKFYLALGGGIALLFYLLLGSLCGFPLFSHCIGHN</sequence>
<dbReference type="GeneID" id="30981600"/>
<evidence type="ECO:0000256" key="2">
    <source>
        <dbReference type="PROSITE-ProRule" id="PRU00290"/>
    </source>
</evidence>
<feature type="domain" description="V-SNARE coiled-coil homology" evidence="4">
    <location>
        <begin position="108"/>
        <end position="168"/>
    </location>
</feature>
<evidence type="ECO:0000313" key="6">
    <source>
        <dbReference type="Proteomes" id="UP000094285"/>
    </source>
</evidence>
<dbReference type="AlphaFoldDB" id="A0A1E4SJG9"/>
<organism evidence="5 6">
    <name type="scientific">Suhomyces tanzawaensis NRRL Y-17324</name>
    <dbReference type="NCBI Taxonomy" id="984487"/>
    <lineage>
        <taxon>Eukaryota</taxon>
        <taxon>Fungi</taxon>
        <taxon>Dikarya</taxon>
        <taxon>Ascomycota</taxon>
        <taxon>Saccharomycotina</taxon>
        <taxon>Pichiomycetes</taxon>
        <taxon>Debaryomycetaceae</taxon>
        <taxon>Suhomyces</taxon>
    </lineage>
</organism>
<keyword evidence="3" id="KW-0812">Transmembrane</keyword>
<protein>
    <submittedName>
        <fullName evidence="5">Synaptobrevin-domain-containing protein</fullName>
    </submittedName>
</protein>
<keyword evidence="3" id="KW-0472">Membrane</keyword>
<dbReference type="PANTHER" id="PTHR21136">
    <property type="entry name" value="SNARE PROTEINS"/>
    <property type="match status" value="1"/>
</dbReference>
<name>A0A1E4SJG9_9ASCO</name>
<feature type="transmembrane region" description="Helical" evidence="3">
    <location>
        <begin position="172"/>
        <end position="197"/>
    </location>
</feature>
<dbReference type="OrthoDB" id="190375at2759"/>
<dbReference type="GO" id="GO:0015031">
    <property type="term" value="P:protein transport"/>
    <property type="evidence" value="ECO:0007669"/>
    <property type="project" value="UniProtKB-KW"/>
</dbReference>
<dbReference type="InterPro" id="IPR001388">
    <property type="entry name" value="Synaptobrevin-like"/>
</dbReference>
<dbReference type="STRING" id="984487.A0A1E4SJG9"/>